<keyword evidence="6" id="KW-0040">ANK repeat</keyword>
<dbReference type="GO" id="GO:0005737">
    <property type="term" value="C:cytoplasm"/>
    <property type="evidence" value="ECO:0007669"/>
    <property type="project" value="UniProtKB-SubCell"/>
</dbReference>
<dbReference type="GO" id="GO:0000390">
    <property type="term" value="P:spliceosomal complex disassembly"/>
    <property type="evidence" value="ECO:0007669"/>
    <property type="project" value="TreeGrafter"/>
</dbReference>
<dbReference type="Proteomes" id="UP000292957">
    <property type="component" value="Unassembled WGS sequence"/>
</dbReference>
<protein>
    <submittedName>
        <fullName evidence="9">DnaJ domain-containing protein</fullName>
    </submittedName>
</protein>
<dbReference type="PROSITE" id="PS50088">
    <property type="entry name" value="ANK_REPEAT"/>
    <property type="match status" value="1"/>
</dbReference>
<feature type="compositionally biased region" description="Basic and acidic residues" evidence="7">
    <location>
        <begin position="211"/>
        <end position="226"/>
    </location>
</feature>
<sequence length="575" mass="64890">MAHRHSTVAEAYTILGLEQDASLEVVKTTYKQLALKTHPDKNPDDADATAQFQKISQAYNTLVRHLDRSSAPSHGHSHGHYHPFGYDDDDDYDDEYDYDYEDEDYDDYEDDYEDMEFYRYLFEELLRGRASRFAHAQYHRHHPHNHRPPSPPETPEQYSARLRKQVEEQEKAAERRARDEADRKAEQEREREQERREAEKRQRQKASAKKASAEASRKTAEEKARAQQEQLQTIRSQIFAAARKNDAAAVKKGVWEQNVDAAGGEIRKGSEAFVKTQPADPKETLLHIAAKNGDVDLVEWLDSHSAEPEERNGEGMTAFHIALQGGNAKIVNHFFENYSPKDGDHEGIYHSPESKSNLHLALDSKEPEVVWLVLEKKLYTKEERDAAWDIVQSKKFKSSISPTDKHVEFVNLFATYGGYSLDKPVPAPESSSVTEPVSSSPQSPRVNSGGFRRQNGRPPRPIVRVDDSRSHTASPVSAVSEHPQTPQSATSTNSQRGFRGQHYHRGSYRPHQQFHGHKSDPASPIDPGTYQQDGAPGQQAFNGHRGRGRGRGQLRGRGRGRGRGEPSVQSAPAAA</sequence>
<proteinExistence type="predicted"/>
<dbReference type="Pfam" id="PF12796">
    <property type="entry name" value="Ank_2"/>
    <property type="match status" value="1"/>
</dbReference>
<evidence type="ECO:0000259" key="8">
    <source>
        <dbReference type="PROSITE" id="PS50076"/>
    </source>
</evidence>
<name>A0A4Q9N197_9APHY</name>
<dbReference type="InterPro" id="IPR002110">
    <property type="entry name" value="Ankyrin_rpt"/>
</dbReference>
<feature type="compositionally biased region" description="Basic residues" evidence="7">
    <location>
        <begin position="136"/>
        <end position="147"/>
    </location>
</feature>
<dbReference type="PANTHER" id="PTHR44313">
    <property type="entry name" value="DNAJ HOMOLOG SUBFAMILY C MEMBER 17"/>
    <property type="match status" value="1"/>
</dbReference>
<feature type="repeat" description="ANK" evidence="6">
    <location>
        <begin position="281"/>
        <end position="313"/>
    </location>
</feature>
<evidence type="ECO:0000256" key="7">
    <source>
        <dbReference type="SAM" id="MobiDB-lite"/>
    </source>
</evidence>
<feature type="region of interest" description="Disordered" evidence="7">
    <location>
        <begin position="136"/>
        <end position="228"/>
    </location>
</feature>
<dbReference type="SUPFAM" id="SSF48403">
    <property type="entry name" value="Ankyrin repeat"/>
    <property type="match status" value="1"/>
</dbReference>
<feature type="region of interest" description="Disordered" evidence="7">
    <location>
        <begin position="68"/>
        <end position="109"/>
    </location>
</feature>
<feature type="compositionally biased region" description="Acidic residues" evidence="7">
    <location>
        <begin position="86"/>
        <end position="109"/>
    </location>
</feature>
<evidence type="ECO:0000313" key="9">
    <source>
        <dbReference type="EMBL" id="TBU32456.1"/>
    </source>
</evidence>
<evidence type="ECO:0000256" key="1">
    <source>
        <dbReference type="ARBA" id="ARBA00004123"/>
    </source>
</evidence>
<accession>A0A4Q9N197</accession>
<evidence type="ECO:0000256" key="6">
    <source>
        <dbReference type="PROSITE-ProRule" id="PRU00023"/>
    </source>
</evidence>
<dbReference type="InterPro" id="IPR036869">
    <property type="entry name" value="J_dom_sf"/>
</dbReference>
<evidence type="ECO:0000256" key="5">
    <source>
        <dbReference type="ARBA" id="ARBA00023242"/>
    </source>
</evidence>
<dbReference type="InterPro" id="IPR001623">
    <property type="entry name" value="DnaJ_domain"/>
</dbReference>
<dbReference type="SUPFAM" id="SSF46565">
    <property type="entry name" value="Chaperone J-domain"/>
    <property type="match status" value="1"/>
</dbReference>
<dbReference type="Gene3D" id="1.10.287.110">
    <property type="entry name" value="DnaJ domain"/>
    <property type="match status" value="1"/>
</dbReference>
<dbReference type="PRINTS" id="PR00625">
    <property type="entry name" value="JDOMAIN"/>
</dbReference>
<comment type="subcellular location">
    <subcellularLocation>
        <location evidence="2">Cytoplasm</location>
    </subcellularLocation>
    <subcellularLocation>
        <location evidence="1">Nucleus</location>
    </subcellularLocation>
</comment>
<feature type="compositionally biased region" description="Low complexity" evidence="7">
    <location>
        <begin position="428"/>
        <end position="444"/>
    </location>
</feature>
<dbReference type="AlphaFoldDB" id="A0A4Q9N197"/>
<dbReference type="SMART" id="SM00271">
    <property type="entry name" value="DnaJ"/>
    <property type="match status" value="1"/>
</dbReference>
<gene>
    <name evidence="9" type="ORF">BD311DRAFT_687462</name>
</gene>
<dbReference type="GO" id="GO:0005681">
    <property type="term" value="C:spliceosomal complex"/>
    <property type="evidence" value="ECO:0007669"/>
    <property type="project" value="TreeGrafter"/>
</dbReference>
<keyword evidence="3" id="KW-0963">Cytoplasm</keyword>
<feature type="domain" description="J" evidence="8">
    <location>
        <begin position="10"/>
        <end position="75"/>
    </location>
</feature>
<dbReference type="InterPro" id="IPR036770">
    <property type="entry name" value="Ankyrin_rpt-contain_sf"/>
</dbReference>
<feature type="compositionally biased region" description="Basic residues" evidence="7">
    <location>
        <begin position="544"/>
        <end position="561"/>
    </location>
</feature>
<dbReference type="Pfam" id="PF00226">
    <property type="entry name" value="DnaJ"/>
    <property type="match status" value="1"/>
</dbReference>
<feature type="region of interest" description="Disordered" evidence="7">
    <location>
        <begin position="426"/>
        <end position="575"/>
    </location>
</feature>
<feature type="compositionally biased region" description="Basic and acidic residues" evidence="7">
    <location>
        <begin position="164"/>
        <end position="201"/>
    </location>
</feature>
<dbReference type="SMART" id="SM00248">
    <property type="entry name" value="ANK"/>
    <property type="match status" value="3"/>
</dbReference>
<dbReference type="OrthoDB" id="442087at2759"/>
<feature type="compositionally biased region" description="Basic residues" evidence="7">
    <location>
        <begin position="499"/>
        <end position="516"/>
    </location>
</feature>
<keyword evidence="4" id="KW-0143">Chaperone</keyword>
<dbReference type="EMBL" id="ML143395">
    <property type="protein sequence ID" value="TBU32456.1"/>
    <property type="molecule type" value="Genomic_DNA"/>
</dbReference>
<dbReference type="Gene3D" id="1.25.40.20">
    <property type="entry name" value="Ankyrin repeat-containing domain"/>
    <property type="match status" value="1"/>
</dbReference>
<dbReference type="PROSITE" id="PS50076">
    <property type="entry name" value="DNAJ_2"/>
    <property type="match status" value="1"/>
</dbReference>
<evidence type="ECO:0000256" key="3">
    <source>
        <dbReference type="ARBA" id="ARBA00022490"/>
    </source>
</evidence>
<evidence type="ECO:0000256" key="2">
    <source>
        <dbReference type="ARBA" id="ARBA00004496"/>
    </source>
</evidence>
<organism evidence="9">
    <name type="scientific">Dichomitus squalens</name>
    <dbReference type="NCBI Taxonomy" id="114155"/>
    <lineage>
        <taxon>Eukaryota</taxon>
        <taxon>Fungi</taxon>
        <taxon>Dikarya</taxon>
        <taxon>Basidiomycota</taxon>
        <taxon>Agaricomycotina</taxon>
        <taxon>Agaricomycetes</taxon>
        <taxon>Polyporales</taxon>
        <taxon>Polyporaceae</taxon>
        <taxon>Dichomitus</taxon>
    </lineage>
</organism>
<feature type="compositionally biased region" description="Polar residues" evidence="7">
    <location>
        <begin position="471"/>
        <end position="496"/>
    </location>
</feature>
<keyword evidence="5" id="KW-0539">Nucleus</keyword>
<dbReference type="PANTHER" id="PTHR44313:SF1">
    <property type="entry name" value="DNAJ HOMOLOG SUBFAMILY C MEMBER 17"/>
    <property type="match status" value="1"/>
</dbReference>
<dbReference type="InterPro" id="IPR052094">
    <property type="entry name" value="Pre-mRNA-splicing_ERAD"/>
</dbReference>
<reference evidence="9" key="1">
    <citation type="submission" date="2019-01" db="EMBL/GenBank/DDBJ databases">
        <title>Draft genome sequences of three monokaryotic isolates of the white-rot basidiomycete fungus Dichomitus squalens.</title>
        <authorList>
            <consortium name="DOE Joint Genome Institute"/>
            <person name="Lopez S.C."/>
            <person name="Andreopoulos B."/>
            <person name="Pangilinan J."/>
            <person name="Lipzen A."/>
            <person name="Riley R."/>
            <person name="Ahrendt S."/>
            <person name="Ng V."/>
            <person name="Barry K."/>
            <person name="Daum C."/>
            <person name="Grigoriev I.V."/>
            <person name="Hilden K.S."/>
            <person name="Makela M.R."/>
            <person name="de Vries R.P."/>
        </authorList>
    </citation>
    <scope>NUCLEOTIDE SEQUENCE [LARGE SCALE GENOMIC DNA]</scope>
    <source>
        <strain evidence="9">OM18370.1</strain>
    </source>
</reference>
<evidence type="ECO:0000256" key="4">
    <source>
        <dbReference type="ARBA" id="ARBA00023186"/>
    </source>
</evidence>
<dbReference type="CDD" id="cd06257">
    <property type="entry name" value="DnaJ"/>
    <property type="match status" value="1"/>
</dbReference>